<keyword evidence="4 7" id="KW-0812">Transmembrane</keyword>
<evidence type="ECO:0000256" key="3">
    <source>
        <dbReference type="ARBA" id="ARBA00022448"/>
    </source>
</evidence>
<keyword evidence="6 7" id="KW-0472">Membrane</keyword>
<feature type="transmembrane region" description="Helical" evidence="7">
    <location>
        <begin position="192"/>
        <end position="211"/>
    </location>
</feature>
<evidence type="ECO:0000256" key="2">
    <source>
        <dbReference type="ARBA" id="ARBA00008335"/>
    </source>
</evidence>
<feature type="transmembrane region" description="Helical" evidence="7">
    <location>
        <begin position="360"/>
        <end position="381"/>
    </location>
</feature>
<accession>A0A1V4SR59</accession>
<feature type="transmembrane region" description="Helical" evidence="7">
    <location>
        <begin position="238"/>
        <end position="259"/>
    </location>
</feature>
<evidence type="ECO:0000256" key="7">
    <source>
        <dbReference type="SAM" id="Phobius"/>
    </source>
</evidence>
<evidence type="ECO:0000256" key="6">
    <source>
        <dbReference type="ARBA" id="ARBA00023136"/>
    </source>
</evidence>
<feature type="transmembrane region" description="Helical" evidence="7">
    <location>
        <begin position="125"/>
        <end position="149"/>
    </location>
</feature>
<comment type="similarity">
    <text evidence="2">Belongs to the major facilitator superfamily.</text>
</comment>
<organism evidence="9 10">
    <name type="scientific">Ruminiclostridium hungatei</name>
    <name type="common">Clostridium hungatei</name>
    <dbReference type="NCBI Taxonomy" id="48256"/>
    <lineage>
        <taxon>Bacteria</taxon>
        <taxon>Bacillati</taxon>
        <taxon>Bacillota</taxon>
        <taxon>Clostridia</taxon>
        <taxon>Eubacteriales</taxon>
        <taxon>Oscillospiraceae</taxon>
        <taxon>Ruminiclostridium</taxon>
    </lineage>
</organism>
<feature type="domain" description="Major facilitator superfamily (MFS) profile" evidence="8">
    <location>
        <begin position="38"/>
        <end position="412"/>
    </location>
</feature>
<dbReference type="GO" id="GO:0005886">
    <property type="term" value="C:plasma membrane"/>
    <property type="evidence" value="ECO:0007669"/>
    <property type="project" value="UniProtKB-SubCell"/>
</dbReference>
<dbReference type="PANTHER" id="PTHR23514">
    <property type="entry name" value="BYPASS OF STOP CODON PROTEIN 6"/>
    <property type="match status" value="1"/>
</dbReference>
<dbReference type="PANTHER" id="PTHR23514:SF3">
    <property type="entry name" value="BYPASS OF STOP CODON PROTEIN 6"/>
    <property type="match status" value="1"/>
</dbReference>
<evidence type="ECO:0000256" key="1">
    <source>
        <dbReference type="ARBA" id="ARBA00004651"/>
    </source>
</evidence>
<feature type="transmembrane region" description="Helical" evidence="7">
    <location>
        <begin position="161"/>
        <end position="186"/>
    </location>
</feature>
<evidence type="ECO:0000313" key="10">
    <source>
        <dbReference type="Proteomes" id="UP000191554"/>
    </source>
</evidence>
<feature type="transmembrane region" description="Helical" evidence="7">
    <location>
        <begin position="303"/>
        <end position="320"/>
    </location>
</feature>
<dbReference type="STRING" id="48256.CLHUN_03980"/>
<protein>
    <submittedName>
        <fullName evidence="9">Putative transporter</fullName>
    </submittedName>
</protein>
<dbReference type="InterPro" id="IPR011701">
    <property type="entry name" value="MFS"/>
</dbReference>
<keyword evidence="10" id="KW-1185">Reference proteome</keyword>
<comment type="caution">
    <text evidence="9">The sequence shown here is derived from an EMBL/GenBank/DDBJ whole genome shotgun (WGS) entry which is preliminary data.</text>
</comment>
<dbReference type="InterPro" id="IPR051788">
    <property type="entry name" value="MFS_Transporter"/>
</dbReference>
<evidence type="ECO:0000259" key="8">
    <source>
        <dbReference type="PROSITE" id="PS50850"/>
    </source>
</evidence>
<evidence type="ECO:0000256" key="5">
    <source>
        <dbReference type="ARBA" id="ARBA00022989"/>
    </source>
</evidence>
<dbReference type="Proteomes" id="UP000191554">
    <property type="component" value="Unassembled WGS sequence"/>
</dbReference>
<proteinExistence type="inferred from homology"/>
<dbReference type="Gene3D" id="1.20.1250.20">
    <property type="entry name" value="MFS general substrate transporter like domains"/>
    <property type="match status" value="1"/>
</dbReference>
<dbReference type="RefSeq" id="WP_242656410.1">
    <property type="nucleotide sequence ID" value="NZ_MZGX01000002.1"/>
</dbReference>
<dbReference type="EMBL" id="MZGX01000002">
    <property type="protein sequence ID" value="OPX45925.1"/>
    <property type="molecule type" value="Genomic_DNA"/>
</dbReference>
<feature type="transmembrane region" description="Helical" evidence="7">
    <location>
        <begin position="39"/>
        <end position="60"/>
    </location>
</feature>
<dbReference type="InterPro" id="IPR036259">
    <property type="entry name" value="MFS_trans_sf"/>
</dbReference>
<keyword evidence="3" id="KW-0813">Transport</keyword>
<dbReference type="InterPro" id="IPR020846">
    <property type="entry name" value="MFS_dom"/>
</dbReference>
<reference evidence="9 10" key="1">
    <citation type="submission" date="2017-03" db="EMBL/GenBank/DDBJ databases">
        <title>Genome sequence of Clostridium hungatei DSM 14427.</title>
        <authorList>
            <person name="Poehlein A."/>
            <person name="Daniel R."/>
        </authorList>
    </citation>
    <scope>NUCLEOTIDE SEQUENCE [LARGE SCALE GENOMIC DNA]</scope>
    <source>
        <strain evidence="9 10">DSM 14427</strain>
    </source>
</reference>
<evidence type="ECO:0000256" key="4">
    <source>
        <dbReference type="ARBA" id="ARBA00022692"/>
    </source>
</evidence>
<dbReference type="Pfam" id="PF07690">
    <property type="entry name" value="MFS_1"/>
    <property type="match status" value="1"/>
</dbReference>
<feature type="transmembrane region" description="Helical" evidence="7">
    <location>
        <begin position="326"/>
        <end position="348"/>
    </location>
</feature>
<feature type="transmembrane region" description="Helical" evidence="7">
    <location>
        <begin position="271"/>
        <end position="291"/>
    </location>
</feature>
<dbReference type="PROSITE" id="PS50850">
    <property type="entry name" value="MFS"/>
    <property type="match status" value="1"/>
</dbReference>
<sequence length="414" mass="44866">MASYDEINVKIIINNYDNIKNKALLYKETFMKQTRKASIALLCNQMMLMAMILTSTGLALPRLKEEIGLTSLQQGSLVSIQYFGFTMAVLLGGLLFDRFGKLGILSLSLGIIGLSAFLFGSAANYWMAVTGVILIGAFGSIAQNGITYLSTNYNPGKAEKINAFVQLFFTAGAVLTPVIMLILLKLFDNWRYAYHIIGICCIVIAFATLLYREEKAPEAEVGKNSPGVYLTALKNPSYLIAPFALFFYVGAEIGIWGFAPIYFENQGYGRISGILASILIWVSMLAGRIISVRLLRKHNMVRLLIANGILAVAALTGVIFSGQTAAIVLIGISGFAFAPFYPLLVTWITTITGDKSSSALALTMAFGSMGAVLAGWLSGMVVDTWGAGYITVIPAVSVMAVIILLWVFRNKKAL</sequence>
<feature type="transmembrane region" description="Helical" evidence="7">
    <location>
        <begin position="103"/>
        <end position="119"/>
    </location>
</feature>
<keyword evidence="5 7" id="KW-1133">Transmembrane helix</keyword>
<feature type="transmembrane region" description="Helical" evidence="7">
    <location>
        <begin position="387"/>
        <end position="408"/>
    </location>
</feature>
<dbReference type="SUPFAM" id="SSF103473">
    <property type="entry name" value="MFS general substrate transporter"/>
    <property type="match status" value="1"/>
</dbReference>
<dbReference type="GO" id="GO:0022857">
    <property type="term" value="F:transmembrane transporter activity"/>
    <property type="evidence" value="ECO:0007669"/>
    <property type="project" value="InterPro"/>
</dbReference>
<dbReference type="AlphaFoldDB" id="A0A1V4SR59"/>
<evidence type="ECO:0000313" key="9">
    <source>
        <dbReference type="EMBL" id="OPX45925.1"/>
    </source>
</evidence>
<feature type="transmembrane region" description="Helical" evidence="7">
    <location>
        <begin position="80"/>
        <end position="96"/>
    </location>
</feature>
<gene>
    <name evidence="9" type="ORF">CLHUN_03980</name>
</gene>
<name>A0A1V4SR59_RUMHU</name>
<comment type="subcellular location">
    <subcellularLocation>
        <location evidence="1">Cell membrane</location>
        <topology evidence="1">Multi-pass membrane protein</topology>
    </subcellularLocation>
</comment>